<reference evidence="1" key="1">
    <citation type="submission" date="2020-05" db="EMBL/GenBank/DDBJ databases">
        <title>Large-scale comparative analyses of tick genomes elucidate their genetic diversity and vector capacities.</title>
        <authorList>
            <person name="Jia N."/>
            <person name="Wang J."/>
            <person name="Shi W."/>
            <person name="Du L."/>
            <person name="Sun Y."/>
            <person name="Zhan W."/>
            <person name="Jiang J."/>
            <person name="Wang Q."/>
            <person name="Zhang B."/>
            <person name="Ji P."/>
            <person name="Sakyi L.B."/>
            <person name="Cui X."/>
            <person name="Yuan T."/>
            <person name="Jiang B."/>
            <person name="Yang W."/>
            <person name="Lam T.T.-Y."/>
            <person name="Chang Q."/>
            <person name="Ding S."/>
            <person name="Wang X."/>
            <person name="Zhu J."/>
            <person name="Ruan X."/>
            <person name="Zhao L."/>
            <person name="Wei J."/>
            <person name="Que T."/>
            <person name="Du C."/>
            <person name="Cheng J."/>
            <person name="Dai P."/>
            <person name="Han X."/>
            <person name="Huang E."/>
            <person name="Gao Y."/>
            <person name="Liu J."/>
            <person name="Shao H."/>
            <person name="Ye R."/>
            <person name="Li L."/>
            <person name="Wei W."/>
            <person name="Wang X."/>
            <person name="Wang C."/>
            <person name="Yang T."/>
            <person name="Huo Q."/>
            <person name="Li W."/>
            <person name="Guo W."/>
            <person name="Chen H."/>
            <person name="Zhou L."/>
            <person name="Ni X."/>
            <person name="Tian J."/>
            <person name="Zhou Y."/>
            <person name="Sheng Y."/>
            <person name="Liu T."/>
            <person name="Pan Y."/>
            <person name="Xia L."/>
            <person name="Li J."/>
            <person name="Zhao F."/>
            <person name="Cao W."/>
        </authorList>
    </citation>
    <scope>NUCLEOTIDE SEQUENCE</scope>
    <source>
        <strain evidence="1">Hyas-2018</strain>
    </source>
</reference>
<proteinExistence type="predicted"/>
<evidence type="ECO:0000313" key="2">
    <source>
        <dbReference type="Proteomes" id="UP000821845"/>
    </source>
</evidence>
<name>A0ACB7RXF0_HYAAI</name>
<accession>A0ACB7RXF0</accession>
<gene>
    <name evidence="1" type="ORF">HPB50_001553</name>
</gene>
<organism evidence="1 2">
    <name type="scientific">Hyalomma asiaticum</name>
    <name type="common">Tick</name>
    <dbReference type="NCBI Taxonomy" id="266040"/>
    <lineage>
        <taxon>Eukaryota</taxon>
        <taxon>Metazoa</taxon>
        <taxon>Ecdysozoa</taxon>
        <taxon>Arthropoda</taxon>
        <taxon>Chelicerata</taxon>
        <taxon>Arachnida</taxon>
        <taxon>Acari</taxon>
        <taxon>Parasitiformes</taxon>
        <taxon>Ixodida</taxon>
        <taxon>Ixodoidea</taxon>
        <taxon>Ixodidae</taxon>
        <taxon>Hyalomminae</taxon>
        <taxon>Hyalomma</taxon>
    </lineage>
</organism>
<evidence type="ECO:0000313" key="1">
    <source>
        <dbReference type="EMBL" id="KAH6925194.1"/>
    </source>
</evidence>
<sequence length="397" mass="45728">MYNAQAPNNAQVKYGFFHGIFRTKFNLSFGTPRTDVCSVCLRNAHYLKTVPDPVQKQRVITEQRVHKLKYKAFYALLRERRANLMTLSFDCQQNQAMPKIPDQQAYYSRQLYQYHLCIVRNQEDGSMPKDGVHCYTWSEDESAKGSNEVASALHSTLRSLSYEGVQEVRLVADGCAGQNKNSTMIGMLLWWLQNEAPAQVSKITLVFPVTGHSFLPPDRVFGRIEKDIRKHEEILNPHAYKKIFAEHGTVLELGKHWDVYDWKAYATQVLKPTSSLPFKISTVKVFHMQLNTNRRSPEVRAEPHYRFSVSNFVPVLRKGKNLSGAPEMCGLYKVNLNPLKVKDVMGLLVKHFGESWQQHEELKYFSKVFSRFQDQERGADEQEECACCQEDSPSVHI</sequence>
<protein>
    <submittedName>
        <fullName evidence="1">Uncharacterized protein</fullName>
    </submittedName>
</protein>
<keyword evidence="2" id="KW-1185">Reference proteome</keyword>
<comment type="caution">
    <text evidence="1">The sequence shown here is derived from an EMBL/GenBank/DDBJ whole genome shotgun (WGS) entry which is preliminary data.</text>
</comment>
<dbReference type="EMBL" id="CM023487">
    <property type="protein sequence ID" value="KAH6925194.1"/>
    <property type="molecule type" value="Genomic_DNA"/>
</dbReference>
<dbReference type="Proteomes" id="UP000821845">
    <property type="component" value="Chromosome 7"/>
</dbReference>